<organism evidence="3 4">
    <name type="scientific">Desulfolithobacter dissulfuricans</name>
    <dbReference type="NCBI Taxonomy" id="2795293"/>
    <lineage>
        <taxon>Bacteria</taxon>
        <taxon>Pseudomonadati</taxon>
        <taxon>Thermodesulfobacteriota</taxon>
        <taxon>Desulfobulbia</taxon>
        <taxon>Desulfobulbales</taxon>
        <taxon>Desulfobulbaceae</taxon>
        <taxon>Desulfolithobacter</taxon>
    </lineage>
</organism>
<evidence type="ECO:0000313" key="4">
    <source>
        <dbReference type="Proteomes" id="UP001063350"/>
    </source>
</evidence>
<keyword evidence="4" id="KW-1185">Reference proteome</keyword>
<reference evidence="3" key="1">
    <citation type="submission" date="2020-12" db="EMBL/GenBank/DDBJ databases">
        <title>Desulfobium dissulfuricans gen. nov., sp. nov., a novel mesophilic, sulfate-reducing bacterium isolated from a deep-sea hydrothermal vent.</title>
        <authorList>
            <person name="Hashimoto Y."/>
            <person name="Tame A."/>
            <person name="Sawayama S."/>
            <person name="Miyazaki J."/>
            <person name="Takai K."/>
            <person name="Nakagawa S."/>
        </authorList>
    </citation>
    <scope>NUCLEOTIDE SEQUENCE</scope>
    <source>
        <strain evidence="3">GF1</strain>
    </source>
</reference>
<proteinExistence type="inferred from homology"/>
<dbReference type="AlphaFoldDB" id="A0A915U3S9"/>
<dbReference type="Pfam" id="PF04519">
    <property type="entry name" value="Bactofilin"/>
    <property type="match status" value="1"/>
</dbReference>
<dbReference type="RefSeq" id="WP_267926833.1">
    <property type="nucleotide sequence ID" value="NZ_AP024233.1"/>
</dbReference>
<dbReference type="KEGG" id="ddu:GF1_24730"/>
<dbReference type="Proteomes" id="UP001063350">
    <property type="component" value="Chromosome"/>
</dbReference>
<feature type="region of interest" description="Disordered" evidence="2">
    <location>
        <begin position="117"/>
        <end position="149"/>
    </location>
</feature>
<accession>A0A915U3S9</accession>
<dbReference type="EMBL" id="AP024233">
    <property type="protein sequence ID" value="BCO10097.1"/>
    <property type="molecule type" value="Genomic_DNA"/>
</dbReference>
<comment type="similarity">
    <text evidence="1">Belongs to the bactofilin family.</text>
</comment>
<dbReference type="InterPro" id="IPR007607">
    <property type="entry name" value="BacA/B"/>
</dbReference>
<name>A0A915U3S9_9BACT</name>
<dbReference type="PANTHER" id="PTHR35024:SF4">
    <property type="entry name" value="POLYMER-FORMING CYTOSKELETAL PROTEIN"/>
    <property type="match status" value="1"/>
</dbReference>
<evidence type="ECO:0000256" key="1">
    <source>
        <dbReference type="ARBA" id="ARBA00044755"/>
    </source>
</evidence>
<gene>
    <name evidence="3" type="ORF">GF1_24730</name>
</gene>
<evidence type="ECO:0000313" key="3">
    <source>
        <dbReference type="EMBL" id="BCO10097.1"/>
    </source>
</evidence>
<evidence type="ECO:0008006" key="5">
    <source>
        <dbReference type="Google" id="ProtNLM"/>
    </source>
</evidence>
<dbReference type="PANTHER" id="PTHR35024">
    <property type="entry name" value="HYPOTHETICAL CYTOSOLIC PROTEIN"/>
    <property type="match status" value="1"/>
</dbReference>
<protein>
    <recommendedName>
        <fullName evidence="5">Cell shape determination protein CcmA</fullName>
    </recommendedName>
</protein>
<evidence type="ECO:0000256" key="2">
    <source>
        <dbReference type="SAM" id="MobiDB-lite"/>
    </source>
</evidence>
<sequence>MPLFSKKDDLEKEAVRASKEAISSIIAKEMQITGEIQFKGKARIDGTVDGNISGEYLVLSESGRVNGDLVVDALVCHGTVEGNIQAKLVTAHTTAIIRGRLESANLTVESGATLEGEIKAIRKQPPGDRPTSVSSAPEKPPSSGKNTGS</sequence>